<proteinExistence type="predicted"/>
<keyword evidence="4 7" id="KW-0812">Transmembrane</keyword>
<accession>A0A2G9Z0C6</accession>
<comment type="subcellular location">
    <subcellularLocation>
        <location evidence="1">Cell membrane</location>
        <topology evidence="1">Multi-pass membrane protein</topology>
    </subcellularLocation>
</comment>
<dbReference type="Gene3D" id="1.20.1250.20">
    <property type="entry name" value="MFS general substrate transporter like domains"/>
    <property type="match status" value="2"/>
</dbReference>
<feature type="transmembrane region" description="Helical" evidence="7">
    <location>
        <begin position="369"/>
        <end position="387"/>
    </location>
</feature>
<evidence type="ECO:0000256" key="1">
    <source>
        <dbReference type="ARBA" id="ARBA00004651"/>
    </source>
</evidence>
<evidence type="ECO:0000256" key="4">
    <source>
        <dbReference type="ARBA" id="ARBA00022692"/>
    </source>
</evidence>
<protein>
    <recommendedName>
        <fullName evidence="10">Major facilitator superfamily (MFS) profile domain-containing protein</fullName>
    </recommendedName>
</protein>
<comment type="caution">
    <text evidence="8">The sequence shown here is derived from an EMBL/GenBank/DDBJ whole genome shotgun (WGS) entry which is preliminary data.</text>
</comment>
<feature type="transmembrane region" description="Helical" evidence="7">
    <location>
        <begin position="73"/>
        <end position="93"/>
    </location>
</feature>
<keyword evidence="3" id="KW-1003">Cell membrane</keyword>
<feature type="transmembrane region" description="Helical" evidence="7">
    <location>
        <begin position="133"/>
        <end position="154"/>
    </location>
</feature>
<keyword evidence="5 7" id="KW-1133">Transmembrane helix</keyword>
<gene>
    <name evidence="8" type="ORF">COX34_01505</name>
</gene>
<dbReference type="InterPro" id="IPR011701">
    <property type="entry name" value="MFS"/>
</dbReference>
<sequence length="393" mass="43857">MLLPKIEKITRDATISHFFLMFGYKLFSLYFPLFLVARGMSLPEVGYTYLLIYLPIALFAPIASFLNHKINPAILASLGILGYSLYALGMILIQNPALFYFWQVLLGISAALFFVSSRAILMGSKLENPDRAFGWFYTAPFYADAFAPAVGALFIWKFNFFGVFVFSLVLQFLTAIFCFTKLKRQTVSLVDKGFKFRESTENYQKVFQKIKEKRTFSFLSLSLSVLLLAGFYHAFFILFLKENLFWSQNQILLFGFLLSLLFLPVSLWVIKQVAKFKSEKNILRGSAIAGTFSVLFGLATNFLNFFTVIFLMIGKSIGALMAGSGRSGLFATKLRKYPEESAAIDTIFVPLGTALGALIGGLIVGALGFPLIFILGGILILITGSFGHRLAKT</sequence>
<name>A0A2G9Z0C6_9BACT</name>
<evidence type="ECO:0000313" key="9">
    <source>
        <dbReference type="Proteomes" id="UP000228681"/>
    </source>
</evidence>
<evidence type="ECO:0000256" key="5">
    <source>
        <dbReference type="ARBA" id="ARBA00022989"/>
    </source>
</evidence>
<feature type="transmembrane region" description="Helical" evidence="7">
    <location>
        <begin position="12"/>
        <end position="35"/>
    </location>
</feature>
<dbReference type="EMBL" id="PCRS01000023">
    <property type="protein sequence ID" value="PIP24940.1"/>
    <property type="molecule type" value="Genomic_DNA"/>
</dbReference>
<dbReference type="GO" id="GO:0022857">
    <property type="term" value="F:transmembrane transporter activity"/>
    <property type="evidence" value="ECO:0007669"/>
    <property type="project" value="InterPro"/>
</dbReference>
<dbReference type="PANTHER" id="PTHR23517:SF3">
    <property type="entry name" value="INTEGRAL MEMBRANE TRANSPORT PROTEIN"/>
    <property type="match status" value="1"/>
</dbReference>
<evidence type="ECO:0008006" key="10">
    <source>
        <dbReference type="Google" id="ProtNLM"/>
    </source>
</evidence>
<feature type="transmembrane region" description="Helical" evidence="7">
    <location>
        <begin position="251"/>
        <end position="270"/>
    </location>
</feature>
<evidence type="ECO:0000256" key="7">
    <source>
        <dbReference type="SAM" id="Phobius"/>
    </source>
</evidence>
<dbReference type="PANTHER" id="PTHR23517">
    <property type="entry name" value="RESISTANCE PROTEIN MDTM, PUTATIVE-RELATED-RELATED"/>
    <property type="match status" value="1"/>
</dbReference>
<feature type="transmembrane region" description="Helical" evidence="7">
    <location>
        <begin position="99"/>
        <end position="121"/>
    </location>
</feature>
<feature type="transmembrane region" description="Helical" evidence="7">
    <location>
        <begin position="160"/>
        <end position="179"/>
    </location>
</feature>
<dbReference type="InterPro" id="IPR050171">
    <property type="entry name" value="MFS_Transporters"/>
</dbReference>
<feature type="transmembrane region" description="Helical" evidence="7">
    <location>
        <begin position="282"/>
        <end position="299"/>
    </location>
</feature>
<dbReference type="SUPFAM" id="SSF103473">
    <property type="entry name" value="MFS general substrate transporter"/>
    <property type="match status" value="1"/>
</dbReference>
<dbReference type="InterPro" id="IPR036259">
    <property type="entry name" value="MFS_trans_sf"/>
</dbReference>
<dbReference type="Proteomes" id="UP000228681">
    <property type="component" value="Unassembled WGS sequence"/>
</dbReference>
<dbReference type="AlphaFoldDB" id="A0A2G9Z0C6"/>
<dbReference type="GO" id="GO:0005886">
    <property type="term" value="C:plasma membrane"/>
    <property type="evidence" value="ECO:0007669"/>
    <property type="project" value="UniProtKB-SubCell"/>
</dbReference>
<evidence type="ECO:0000256" key="3">
    <source>
        <dbReference type="ARBA" id="ARBA00022475"/>
    </source>
</evidence>
<reference evidence="8 9" key="1">
    <citation type="submission" date="2017-09" db="EMBL/GenBank/DDBJ databases">
        <title>Depth-based differentiation of microbial function through sediment-hosted aquifers and enrichment of novel symbionts in the deep terrestrial subsurface.</title>
        <authorList>
            <person name="Probst A.J."/>
            <person name="Ladd B."/>
            <person name="Jarett J.K."/>
            <person name="Geller-Mcgrath D.E."/>
            <person name="Sieber C.M."/>
            <person name="Emerson J.B."/>
            <person name="Anantharaman K."/>
            <person name="Thomas B.C."/>
            <person name="Malmstrom R."/>
            <person name="Stieglmeier M."/>
            <person name="Klingl A."/>
            <person name="Woyke T."/>
            <person name="Ryan C.M."/>
            <person name="Banfield J.F."/>
        </authorList>
    </citation>
    <scope>NUCLEOTIDE SEQUENCE [LARGE SCALE GENOMIC DNA]</scope>
    <source>
        <strain evidence="8">CG23_combo_of_CG06-09_8_20_14_all_36_12</strain>
    </source>
</reference>
<organism evidence="8 9">
    <name type="scientific">Candidatus Nealsonbacteria bacterium CG23_combo_of_CG06-09_8_20_14_all_36_12</name>
    <dbReference type="NCBI Taxonomy" id="1974718"/>
    <lineage>
        <taxon>Bacteria</taxon>
        <taxon>Candidatus Nealsoniibacteriota</taxon>
    </lineage>
</organism>
<feature type="transmembrane region" description="Helical" evidence="7">
    <location>
        <begin position="342"/>
        <end position="363"/>
    </location>
</feature>
<evidence type="ECO:0000313" key="8">
    <source>
        <dbReference type="EMBL" id="PIP24940.1"/>
    </source>
</evidence>
<feature type="transmembrane region" description="Helical" evidence="7">
    <location>
        <begin position="305"/>
        <end position="322"/>
    </location>
</feature>
<keyword evidence="6 7" id="KW-0472">Membrane</keyword>
<dbReference type="Pfam" id="PF07690">
    <property type="entry name" value="MFS_1"/>
    <property type="match status" value="1"/>
</dbReference>
<evidence type="ECO:0000256" key="2">
    <source>
        <dbReference type="ARBA" id="ARBA00022448"/>
    </source>
</evidence>
<feature type="transmembrane region" description="Helical" evidence="7">
    <location>
        <begin position="218"/>
        <end position="239"/>
    </location>
</feature>
<keyword evidence="2" id="KW-0813">Transport</keyword>
<feature type="transmembrane region" description="Helical" evidence="7">
    <location>
        <begin position="47"/>
        <end position="66"/>
    </location>
</feature>
<evidence type="ECO:0000256" key="6">
    <source>
        <dbReference type="ARBA" id="ARBA00023136"/>
    </source>
</evidence>